<dbReference type="EMBL" id="KN822007">
    <property type="protein sequence ID" value="KIM69007.1"/>
    <property type="molecule type" value="Genomic_DNA"/>
</dbReference>
<evidence type="ECO:0000256" key="3">
    <source>
        <dbReference type="SAM" id="Coils"/>
    </source>
</evidence>
<feature type="compositionally biased region" description="Basic and acidic residues" evidence="4">
    <location>
        <begin position="194"/>
        <end position="208"/>
    </location>
</feature>
<organism evidence="5 6">
    <name type="scientific">Scleroderma citrinum Foug A</name>
    <dbReference type="NCBI Taxonomy" id="1036808"/>
    <lineage>
        <taxon>Eukaryota</taxon>
        <taxon>Fungi</taxon>
        <taxon>Dikarya</taxon>
        <taxon>Basidiomycota</taxon>
        <taxon>Agaricomycotina</taxon>
        <taxon>Agaricomycetes</taxon>
        <taxon>Agaricomycetidae</taxon>
        <taxon>Boletales</taxon>
        <taxon>Sclerodermatineae</taxon>
        <taxon>Sclerodermataceae</taxon>
        <taxon>Scleroderma</taxon>
    </lineage>
</organism>
<dbReference type="Proteomes" id="UP000053989">
    <property type="component" value="Unassembled WGS sequence"/>
</dbReference>
<sequence length="418" mass="45535">MSANKYANLPDIDTAPDVYETEDIILSALTDNGDLSDDEPSASRTRNRVTGDAAANGREGLDTSNLISPEEASKHFRKAERKRRRQRALYAYPPSPSSSPSNSASRSPSPTRHLSLPGRLRALQAELVALEAEMADPSNPALQPREKGGETVDPGEMIRGLVDVRKRLEKVRNAKEGRGRLIDVVSSEKTAFTKGDEDLQGTEDKGARDALSNNSHDKDRSDLADITEMDKRVGELEKLIGSVNVTLHETTPLTPPLLPMLMRLNNQLTLLTQPRHIDSVSRRLKLLLSDLERVSASQAQKRQSGTSLPGTASGGTPAQDAVLPLISRLAPSLPQIPHILTRLRTLSALHGSAAEFQSTIASLEEEQKRTREALETLKAAVENVESSLDANRSTVAGNVSNLEERVDHVLDRLEGLSK</sequence>
<dbReference type="AlphaFoldDB" id="A0A0C3AVM5"/>
<evidence type="ECO:0000256" key="4">
    <source>
        <dbReference type="SAM" id="MobiDB-lite"/>
    </source>
</evidence>
<dbReference type="GO" id="GO:0005737">
    <property type="term" value="C:cytoplasm"/>
    <property type="evidence" value="ECO:0007669"/>
    <property type="project" value="UniProtKB-SubCell"/>
</dbReference>
<feature type="compositionally biased region" description="Basic and acidic residues" evidence="4">
    <location>
        <begin position="215"/>
        <end position="224"/>
    </location>
</feature>
<feature type="region of interest" description="Disordered" evidence="4">
    <location>
        <begin position="190"/>
        <end position="224"/>
    </location>
</feature>
<feature type="compositionally biased region" description="Basic residues" evidence="4">
    <location>
        <begin position="75"/>
        <end position="87"/>
    </location>
</feature>
<evidence type="ECO:0008006" key="7">
    <source>
        <dbReference type="Google" id="ProtNLM"/>
    </source>
</evidence>
<keyword evidence="2" id="KW-0963">Cytoplasm</keyword>
<comment type="subcellular location">
    <subcellularLocation>
        <location evidence="1">Cytoplasm</location>
    </subcellularLocation>
</comment>
<gene>
    <name evidence="5" type="ORF">SCLCIDRAFT_1208422</name>
</gene>
<evidence type="ECO:0000313" key="5">
    <source>
        <dbReference type="EMBL" id="KIM69007.1"/>
    </source>
</evidence>
<dbReference type="HOGENOM" id="CLU_033559_0_0_1"/>
<dbReference type="STRING" id="1036808.A0A0C3AVM5"/>
<dbReference type="InterPro" id="IPR028133">
    <property type="entry name" value="Dynamitin"/>
</dbReference>
<accession>A0A0C3AVM5</accession>
<name>A0A0C3AVM5_9AGAM</name>
<feature type="region of interest" description="Disordered" evidence="4">
    <location>
        <begin position="134"/>
        <end position="156"/>
    </location>
</feature>
<proteinExistence type="predicted"/>
<evidence type="ECO:0000313" key="6">
    <source>
        <dbReference type="Proteomes" id="UP000053989"/>
    </source>
</evidence>
<dbReference type="GO" id="GO:0007017">
    <property type="term" value="P:microtubule-based process"/>
    <property type="evidence" value="ECO:0007669"/>
    <property type="project" value="InterPro"/>
</dbReference>
<feature type="region of interest" description="Disordered" evidence="4">
    <location>
        <begin position="296"/>
        <end position="316"/>
    </location>
</feature>
<dbReference type="Pfam" id="PF04912">
    <property type="entry name" value="Dynamitin"/>
    <property type="match status" value="1"/>
</dbReference>
<evidence type="ECO:0000256" key="1">
    <source>
        <dbReference type="ARBA" id="ARBA00004496"/>
    </source>
</evidence>
<keyword evidence="6" id="KW-1185">Reference proteome</keyword>
<dbReference type="GO" id="GO:0005869">
    <property type="term" value="C:dynactin complex"/>
    <property type="evidence" value="ECO:0007669"/>
    <property type="project" value="InterPro"/>
</dbReference>
<dbReference type="OrthoDB" id="4977at2759"/>
<dbReference type="InParanoid" id="A0A0C3AVM5"/>
<protein>
    <recommendedName>
        <fullName evidence="7">Dynactin subunit 2</fullName>
    </recommendedName>
</protein>
<reference evidence="6" key="2">
    <citation type="submission" date="2015-01" db="EMBL/GenBank/DDBJ databases">
        <title>Evolutionary Origins and Diversification of the Mycorrhizal Mutualists.</title>
        <authorList>
            <consortium name="DOE Joint Genome Institute"/>
            <consortium name="Mycorrhizal Genomics Consortium"/>
            <person name="Kohler A."/>
            <person name="Kuo A."/>
            <person name="Nagy L.G."/>
            <person name="Floudas D."/>
            <person name="Copeland A."/>
            <person name="Barry K.W."/>
            <person name="Cichocki N."/>
            <person name="Veneault-Fourrey C."/>
            <person name="LaButti K."/>
            <person name="Lindquist E.A."/>
            <person name="Lipzen A."/>
            <person name="Lundell T."/>
            <person name="Morin E."/>
            <person name="Murat C."/>
            <person name="Riley R."/>
            <person name="Ohm R."/>
            <person name="Sun H."/>
            <person name="Tunlid A."/>
            <person name="Henrissat B."/>
            <person name="Grigoriev I.V."/>
            <person name="Hibbett D.S."/>
            <person name="Martin F."/>
        </authorList>
    </citation>
    <scope>NUCLEOTIDE SEQUENCE [LARGE SCALE GENOMIC DNA]</scope>
    <source>
        <strain evidence="6">Foug A</strain>
    </source>
</reference>
<feature type="compositionally biased region" description="Low complexity" evidence="4">
    <location>
        <begin position="98"/>
        <end position="110"/>
    </location>
</feature>
<reference evidence="5 6" key="1">
    <citation type="submission" date="2014-04" db="EMBL/GenBank/DDBJ databases">
        <authorList>
            <consortium name="DOE Joint Genome Institute"/>
            <person name="Kuo A."/>
            <person name="Kohler A."/>
            <person name="Nagy L.G."/>
            <person name="Floudas D."/>
            <person name="Copeland A."/>
            <person name="Barry K.W."/>
            <person name="Cichocki N."/>
            <person name="Veneault-Fourrey C."/>
            <person name="LaButti K."/>
            <person name="Lindquist E.A."/>
            <person name="Lipzen A."/>
            <person name="Lundell T."/>
            <person name="Morin E."/>
            <person name="Murat C."/>
            <person name="Sun H."/>
            <person name="Tunlid A."/>
            <person name="Henrissat B."/>
            <person name="Grigoriev I.V."/>
            <person name="Hibbett D.S."/>
            <person name="Martin F."/>
            <person name="Nordberg H.P."/>
            <person name="Cantor M.N."/>
            <person name="Hua S.X."/>
        </authorList>
    </citation>
    <scope>NUCLEOTIDE SEQUENCE [LARGE SCALE GENOMIC DNA]</scope>
    <source>
        <strain evidence="5 6">Foug A</strain>
    </source>
</reference>
<keyword evidence="3" id="KW-0175">Coiled coil</keyword>
<feature type="region of interest" description="Disordered" evidence="4">
    <location>
        <begin position="28"/>
        <end position="117"/>
    </location>
</feature>
<feature type="coiled-coil region" evidence="3">
    <location>
        <begin position="353"/>
        <end position="387"/>
    </location>
</feature>
<evidence type="ECO:0000256" key="2">
    <source>
        <dbReference type="ARBA" id="ARBA00022490"/>
    </source>
</evidence>
<dbReference type="PANTHER" id="PTHR15346">
    <property type="entry name" value="DYNACTIN SUBUNIT"/>
    <property type="match status" value="1"/>
</dbReference>